<proteinExistence type="predicted"/>
<accession>A0A7J9BCT4</accession>
<dbReference type="EMBL" id="JABEZY010000002">
    <property type="protein sequence ID" value="MBA0733424.1"/>
    <property type="molecule type" value="Genomic_DNA"/>
</dbReference>
<keyword evidence="5" id="KW-1185">Reference proteome</keyword>
<dbReference type="InterPro" id="IPR023210">
    <property type="entry name" value="NADP_OxRdtase_dom"/>
</dbReference>
<sequence>MAFQLDVDYNDLYYQHRVDTSVPIEETMEELKKQVEEGKIKYIGLSEASAVTIKRAHAIHPITALQMEKSSEVSRGEFRLSSLATKQATMVLQLALAWLIHQVDDIIPIPDNVGSLALKLTQEDLKEIRDAVPIDDVSGTREVASYAWKFADTPIKEM</sequence>
<keyword evidence="2" id="KW-0560">Oxidoreductase</keyword>
<evidence type="ECO:0000256" key="1">
    <source>
        <dbReference type="ARBA" id="ARBA00022857"/>
    </source>
</evidence>
<reference evidence="4 5" key="1">
    <citation type="journal article" date="2019" name="Genome Biol. Evol.">
        <title>Insights into the evolution of the New World diploid cottons (Gossypium, subgenus Houzingenia) based on genome sequencing.</title>
        <authorList>
            <person name="Grover C.E."/>
            <person name="Arick M.A. 2nd"/>
            <person name="Thrash A."/>
            <person name="Conover J.L."/>
            <person name="Sanders W.S."/>
            <person name="Peterson D.G."/>
            <person name="Frelichowski J.E."/>
            <person name="Scheffler J.A."/>
            <person name="Scheffler B.E."/>
            <person name="Wendel J.F."/>
        </authorList>
    </citation>
    <scope>NUCLEOTIDE SEQUENCE [LARGE SCALE GENOMIC DNA]</scope>
    <source>
        <strain evidence="4">5</strain>
        <tissue evidence="4">Leaf</tissue>
    </source>
</reference>
<dbReference type="Pfam" id="PF00248">
    <property type="entry name" value="Aldo_ket_red"/>
    <property type="match status" value="1"/>
</dbReference>
<evidence type="ECO:0000313" key="5">
    <source>
        <dbReference type="Proteomes" id="UP000593579"/>
    </source>
</evidence>
<keyword evidence="1" id="KW-0521">NADP</keyword>
<dbReference type="PANTHER" id="PTHR43625">
    <property type="entry name" value="AFLATOXIN B1 ALDEHYDE REDUCTASE"/>
    <property type="match status" value="1"/>
</dbReference>
<dbReference type="Gene3D" id="3.20.20.100">
    <property type="entry name" value="NADP-dependent oxidoreductase domain"/>
    <property type="match status" value="2"/>
</dbReference>
<dbReference type="GO" id="GO:0005737">
    <property type="term" value="C:cytoplasm"/>
    <property type="evidence" value="ECO:0007669"/>
    <property type="project" value="TreeGrafter"/>
</dbReference>
<dbReference type="SUPFAM" id="SSF51430">
    <property type="entry name" value="NAD(P)-linked oxidoreductase"/>
    <property type="match status" value="1"/>
</dbReference>
<dbReference type="GO" id="GO:0016491">
    <property type="term" value="F:oxidoreductase activity"/>
    <property type="evidence" value="ECO:0007669"/>
    <property type="project" value="UniProtKB-KW"/>
</dbReference>
<dbReference type="InterPro" id="IPR036812">
    <property type="entry name" value="NAD(P)_OxRdtase_dom_sf"/>
</dbReference>
<dbReference type="AlphaFoldDB" id="A0A7J9BCT4"/>
<dbReference type="PANTHER" id="PTHR43625:SF81">
    <property type="entry name" value="OS01G0618100 PROTEIN"/>
    <property type="match status" value="1"/>
</dbReference>
<evidence type="ECO:0000259" key="3">
    <source>
        <dbReference type="Pfam" id="PF00248"/>
    </source>
</evidence>
<organism evidence="4 5">
    <name type="scientific">Gossypium gossypioides</name>
    <name type="common">Mexican cotton</name>
    <name type="synonym">Selera gossypioides</name>
    <dbReference type="NCBI Taxonomy" id="34282"/>
    <lineage>
        <taxon>Eukaryota</taxon>
        <taxon>Viridiplantae</taxon>
        <taxon>Streptophyta</taxon>
        <taxon>Embryophyta</taxon>
        <taxon>Tracheophyta</taxon>
        <taxon>Spermatophyta</taxon>
        <taxon>Magnoliopsida</taxon>
        <taxon>eudicotyledons</taxon>
        <taxon>Gunneridae</taxon>
        <taxon>Pentapetalae</taxon>
        <taxon>rosids</taxon>
        <taxon>malvids</taxon>
        <taxon>Malvales</taxon>
        <taxon>Malvaceae</taxon>
        <taxon>Malvoideae</taxon>
        <taxon>Gossypium</taxon>
    </lineage>
</organism>
<name>A0A7J9BCT4_GOSGO</name>
<dbReference type="InterPro" id="IPR050791">
    <property type="entry name" value="Aldo-Keto_reductase"/>
</dbReference>
<protein>
    <recommendedName>
        <fullName evidence="3">NADP-dependent oxidoreductase domain-containing protein</fullName>
    </recommendedName>
</protein>
<evidence type="ECO:0000313" key="4">
    <source>
        <dbReference type="EMBL" id="MBA0733424.1"/>
    </source>
</evidence>
<gene>
    <name evidence="4" type="ORF">Gogos_017445</name>
</gene>
<dbReference type="OrthoDB" id="37537at2759"/>
<evidence type="ECO:0000256" key="2">
    <source>
        <dbReference type="ARBA" id="ARBA00023002"/>
    </source>
</evidence>
<dbReference type="Proteomes" id="UP000593579">
    <property type="component" value="Unassembled WGS sequence"/>
</dbReference>
<feature type="domain" description="NADP-dependent oxidoreductase" evidence="3">
    <location>
        <begin position="5"/>
        <end position="68"/>
    </location>
</feature>
<comment type="caution">
    <text evidence="4">The sequence shown here is derived from an EMBL/GenBank/DDBJ whole genome shotgun (WGS) entry which is preliminary data.</text>
</comment>